<accession>A0A210QHJ0</accession>
<evidence type="ECO:0000313" key="2">
    <source>
        <dbReference type="Proteomes" id="UP000242188"/>
    </source>
</evidence>
<organism evidence="1 2">
    <name type="scientific">Mizuhopecten yessoensis</name>
    <name type="common">Japanese scallop</name>
    <name type="synonym">Patinopecten yessoensis</name>
    <dbReference type="NCBI Taxonomy" id="6573"/>
    <lineage>
        <taxon>Eukaryota</taxon>
        <taxon>Metazoa</taxon>
        <taxon>Spiralia</taxon>
        <taxon>Lophotrochozoa</taxon>
        <taxon>Mollusca</taxon>
        <taxon>Bivalvia</taxon>
        <taxon>Autobranchia</taxon>
        <taxon>Pteriomorphia</taxon>
        <taxon>Pectinida</taxon>
        <taxon>Pectinoidea</taxon>
        <taxon>Pectinidae</taxon>
        <taxon>Mizuhopecten</taxon>
    </lineage>
</organism>
<dbReference type="EMBL" id="NEDP02003636">
    <property type="protein sequence ID" value="OWF48248.1"/>
    <property type="molecule type" value="Genomic_DNA"/>
</dbReference>
<gene>
    <name evidence="1" type="ORF">KP79_PYT16294</name>
</gene>
<name>A0A210QHJ0_MIZYE</name>
<sequence>MASTAQFLSIPASQPKLWQADLYSWKRYHSSSPDVAHKGWQKWGGPHPDWYAKKSSSQHPDWFNRNINTIRRSDYKKVNWHYERPSKPTSRTHDDFISYTNEVMQKDVLRPMSHNKSYQGRFTFKQPYPMEVPMPKWGLYNPPHYEEPIRNDHFPPIKYDGYK</sequence>
<evidence type="ECO:0000313" key="1">
    <source>
        <dbReference type="EMBL" id="OWF48248.1"/>
    </source>
</evidence>
<comment type="caution">
    <text evidence="1">The sequence shown here is derived from an EMBL/GenBank/DDBJ whole genome shotgun (WGS) entry which is preliminary data.</text>
</comment>
<dbReference type="OrthoDB" id="6038987at2759"/>
<protein>
    <submittedName>
        <fullName evidence="1">Uncharacterized protein</fullName>
    </submittedName>
</protein>
<keyword evidence="2" id="KW-1185">Reference proteome</keyword>
<proteinExistence type="predicted"/>
<reference evidence="1 2" key="1">
    <citation type="journal article" date="2017" name="Nat. Ecol. Evol.">
        <title>Scallop genome provides insights into evolution of bilaterian karyotype and development.</title>
        <authorList>
            <person name="Wang S."/>
            <person name="Zhang J."/>
            <person name="Jiao W."/>
            <person name="Li J."/>
            <person name="Xun X."/>
            <person name="Sun Y."/>
            <person name="Guo X."/>
            <person name="Huan P."/>
            <person name="Dong B."/>
            <person name="Zhang L."/>
            <person name="Hu X."/>
            <person name="Sun X."/>
            <person name="Wang J."/>
            <person name="Zhao C."/>
            <person name="Wang Y."/>
            <person name="Wang D."/>
            <person name="Huang X."/>
            <person name="Wang R."/>
            <person name="Lv J."/>
            <person name="Li Y."/>
            <person name="Zhang Z."/>
            <person name="Liu B."/>
            <person name="Lu W."/>
            <person name="Hui Y."/>
            <person name="Liang J."/>
            <person name="Zhou Z."/>
            <person name="Hou R."/>
            <person name="Li X."/>
            <person name="Liu Y."/>
            <person name="Li H."/>
            <person name="Ning X."/>
            <person name="Lin Y."/>
            <person name="Zhao L."/>
            <person name="Xing Q."/>
            <person name="Dou J."/>
            <person name="Li Y."/>
            <person name="Mao J."/>
            <person name="Guo H."/>
            <person name="Dou H."/>
            <person name="Li T."/>
            <person name="Mu C."/>
            <person name="Jiang W."/>
            <person name="Fu Q."/>
            <person name="Fu X."/>
            <person name="Miao Y."/>
            <person name="Liu J."/>
            <person name="Yu Q."/>
            <person name="Li R."/>
            <person name="Liao H."/>
            <person name="Li X."/>
            <person name="Kong Y."/>
            <person name="Jiang Z."/>
            <person name="Chourrout D."/>
            <person name="Li R."/>
            <person name="Bao Z."/>
        </authorList>
    </citation>
    <scope>NUCLEOTIDE SEQUENCE [LARGE SCALE GENOMIC DNA]</scope>
    <source>
        <strain evidence="1 2">PY_sf001</strain>
    </source>
</reference>
<dbReference type="AlphaFoldDB" id="A0A210QHJ0"/>
<dbReference type="Proteomes" id="UP000242188">
    <property type="component" value="Unassembled WGS sequence"/>
</dbReference>